<dbReference type="EMBL" id="OB661116">
    <property type="protein sequence ID" value="CAD7227374.1"/>
    <property type="molecule type" value="Genomic_DNA"/>
</dbReference>
<dbReference type="GO" id="GO:0005886">
    <property type="term" value="C:plasma membrane"/>
    <property type="evidence" value="ECO:0007669"/>
    <property type="project" value="TreeGrafter"/>
</dbReference>
<sequence>MDRIISLAPPHQAIGIVCIGLLRGHDLSWGSGDKLGADDRKYVGITTIGGMLLVSIPMFLAHFFGDSGIDKTALGVLQNFIGSILYLITGIMALEYYTDQGDSDNTKAGIALGALSLVNALAYALDSFFAFRGRKAS</sequence>
<organism evidence="1">
    <name type="scientific">Cyprideis torosa</name>
    <dbReference type="NCBI Taxonomy" id="163714"/>
    <lineage>
        <taxon>Eukaryota</taxon>
        <taxon>Metazoa</taxon>
        <taxon>Ecdysozoa</taxon>
        <taxon>Arthropoda</taxon>
        <taxon>Crustacea</taxon>
        <taxon>Oligostraca</taxon>
        <taxon>Ostracoda</taxon>
        <taxon>Podocopa</taxon>
        <taxon>Podocopida</taxon>
        <taxon>Cytherocopina</taxon>
        <taxon>Cytheroidea</taxon>
        <taxon>Cytherideidae</taxon>
        <taxon>Cyprideis</taxon>
    </lineage>
</organism>
<protein>
    <submittedName>
        <fullName evidence="1">Uncharacterized protein</fullName>
    </submittedName>
</protein>
<reference evidence="1" key="1">
    <citation type="submission" date="2020-11" db="EMBL/GenBank/DDBJ databases">
        <authorList>
            <person name="Tran Van P."/>
        </authorList>
    </citation>
    <scope>NUCLEOTIDE SEQUENCE</scope>
</reference>
<proteinExistence type="predicted"/>
<gene>
    <name evidence="1" type="ORF">CTOB1V02_LOCUS5282</name>
</gene>
<dbReference type="GO" id="GO:0019991">
    <property type="term" value="P:septate junction assembly"/>
    <property type="evidence" value="ECO:0007669"/>
    <property type="project" value="InterPro"/>
</dbReference>
<name>A0A7R8ZQ24_9CRUS</name>
<accession>A0A7R8ZQ24</accession>
<dbReference type="OrthoDB" id="6349206at2759"/>
<dbReference type="AlphaFoldDB" id="A0A7R8ZQ24"/>
<dbReference type="PANTHER" id="PTHR36692:SF3">
    <property type="entry name" value="PROTEIN SNAKESKIN"/>
    <property type="match status" value="1"/>
</dbReference>
<dbReference type="InterPro" id="IPR038976">
    <property type="entry name" value="Ssk"/>
</dbReference>
<evidence type="ECO:0000313" key="1">
    <source>
        <dbReference type="EMBL" id="CAD7227374.1"/>
    </source>
</evidence>
<dbReference type="PANTHER" id="PTHR36692">
    <property type="entry name" value="PROTEIN SNAKESKIN"/>
    <property type="match status" value="1"/>
</dbReference>